<dbReference type="SUPFAM" id="SSF47384">
    <property type="entry name" value="Homodimeric domain of signal transducing histidine kinase"/>
    <property type="match status" value="1"/>
</dbReference>
<comment type="caution">
    <text evidence="7">The sequence shown here is derived from an EMBL/GenBank/DDBJ whole genome shotgun (WGS) entry which is preliminary data.</text>
</comment>
<evidence type="ECO:0000313" key="7">
    <source>
        <dbReference type="EMBL" id="KUG28895.1"/>
    </source>
</evidence>
<dbReference type="InterPro" id="IPR029016">
    <property type="entry name" value="GAF-like_dom_sf"/>
</dbReference>
<reference evidence="7" key="1">
    <citation type="journal article" date="2015" name="Proc. Natl. Acad. Sci. U.S.A.">
        <title>Networks of energetic and metabolic interactions define dynamics in microbial communities.</title>
        <authorList>
            <person name="Embree M."/>
            <person name="Liu J.K."/>
            <person name="Al-Bassam M.M."/>
            <person name="Zengler K."/>
        </authorList>
    </citation>
    <scope>NUCLEOTIDE SEQUENCE</scope>
</reference>
<evidence type="ECO:0000256" key="5">
    <source>
        <dbReference type="ARBA" id="ARBA00023012"/>
    </source>
</evidence>
<dbReference type="InterPro" id="IPR005467">
    <property type="entry name" value="His_kinase_dom"/>
</dbReference>
<comment type="catalytic activity">
    <reaction evidence="1">
        <text>ATP + protein L-histidine = ADP + protein N-phospho-L-histidine.</text>
        <dbReference type="EC" id="2.7.13.3"/>
    </reaction>
</comment>
<feature type="domain" description="Histidine kinase" evidence="6">
    <location>
        <begin position="264"/>
        <end position="478"/>
    </location>
</feature>
<name>A0A0W8G6X4_9ZZZZ</name>
<accession>A0A0W8G6X4</accession>
<keyword evidence="4" id="KW-0418">Kinase</keyword>
<dbReference type="PANTHER" id="PTHR43711">
    <property type="entry name" value="TWO-COMPONENT HISTIDINE KINASE"/>
    <property type="match status" value="1"/>
</dbReference>
<dbReference type="SUPFAM" id="SSF55874">
    <property type="entry name" value="ATPase domain of HSP90 chaperone/DNA topoisomerase II/histidine kinase"/>
    <property type="match status" value="1"/>
</dbReference>
<dbReference type="SMART" id="SM00388">
    <property type="entry name" value="HisKA"/>
    <property type="match status" value="1"/>
</dbReference>
<dbReference type="InterPro" id="IPR003661">
    <property type="entry name" value="HisK_dim/P_dom"/>
</dbReference>
<dbReference type="GO" id="GO:0000155">
    <property type="term" value="F:phosphorelay sensor kinase activity"/>
    <property type="evidence" value="ECO:0007669"/>
    <property type="project" value="InterPro"/>
</dbReference>
<organism evidence="7">
    <name type="scientific">hydrocarbon metagenome</name>
    <dbReference type="NCBI Taxonomy" id="938273"/>
    <lineage>
        <taxon>unclassified sequences</taxon>
        <taxon>metagenomes</taxon>
        <taxon>ecological metagenomes</taxon>
    </lineage>
</organism>
<dbReference type="Gene3D" id="3.30.450.40">
    <property type="match status" value="1"/>
</dbReference>
<evidence type="ECO:0000259" key="6">
    <source>
        <dbReference type="PROSITE" id="PS50109"/>
    </source>
</evidence>
<protein>
    <recommendedName>
        <fullName evidence="2">histidine kinase</fullName>
        <ecNumber evidence="2">2.7.13.3</ecNumber>
    </recommendedName>
</protein>
<dbReference type="InterPro" id="IPR036097">
    <property type="entry name" value="HisK_dim/P_sf"/>
</dbReference>
<dbReference type="AlphaFoldDB" id="A0A0W8G6X4"/>
<evidence type="ECO:0000256" key="4">
    <source>
        <dbReference type="ARBA" id="ARBA00022777"/>
    </source>
</evidence>
<dbReference type="PANTHER" id="PTHR43711:SF1">
    <property type="entry name" value="HISTIDINE KINASE 1"/>
    <property type="match status" value="1"/>
</dbReference>
<dbReference type="EMBL" id="LNQE01000160">
    <property type="protein sequence ID" value="KUG28895.1"/>
    <property type="molecule type" value="Genomic_DNA"/>
</dbReference>
<dbReference type="CDD" id="cd00082">
    <property type="entry name" value="HisKA"/>
    <property type="match status" value="1"/>
</dbReference>
<keyword evidence="5" id="KW-0902">Two-component regulatory system</keyword>
<dbReference type="InterPro" id="IPR036890">
    <property type="entry name" value="HATPase_C_sf"/>
</dbReference>
<dbReference type="SMART" id="SM00387">
    <property type="entry name" value="HATPase_c"/>
    <property type="match status" value="1"/>
</dbReference>
<dbReference type="Pfam" id="PF02518">
    <property type="entry name" value="HATPase_c"/>
    <property type="match status" value="1"/>
</dbReference>
<gene>
    <name evidence="7" type="ORF">ASZ90_001224</name>
</gene>
<dbReference type="InterPro" id="IPR003594">
    <property type="entry name" value="HATPase_dom"/>
</dbReference>
<dbReference type="Gene3D" id="3.30.565.10">
    <property type="entry name" value="Histidine kinase-like ATPase, C-terminal domain"/>
    <property type="match status" value="1"/>
</dbReference>
<sequence length="478" mass="53387">MASTHLDISDLPAKLAELETFALERNDYRVKRLVGELKRAAKMQATSQALLREEGLGLRKEVDRLKKQAVTLQSQVETAFESYHSSLITFEKFRSGIRIVEQMRTHEDLPGIVEGIKKLFNLRAVGLLLDEAEYAPFLPDSIRRAPLETIRRAVKAAIPDPVRRASFMGPVTEVPDLEFFFGPSILGGGGAPRLGSCFVYPLKDKFGPQKMVGVIGFFDGNPKRYAREKRADFLEHFCDILGYAVVDVTDRKKADALREDVERMTRHDLKSPLTAILTLPQLFRREGNLTPRQTEMLNLVQSAGYRMLHMINQSLDLYRMERGAYELTPQPVDILPILDNIAAELRGMLESRELSMDIAVRGRPRQEGDAFVVQGEEMLCYTMFSNLVRNALEASPPGGRIAVSLTGDGPLDVAVHNAGAVPREIRSRFFQKYVTAGKKDGTGLGTYGARLIAQTHGGRIRMDTSDSHGTTVVVQFPR</sequence>
<proteinExistence type="predicted"/>
<dbReference type="InterPro" id="IPR050736">
    <property type="entry name" value="Sensor_HK_Regulatory"/>
</dbReference>
<dbReference type="Gene3D" id="1.10.287.130">
    <property type="match status" value="1"/>
</dbReference>
<evidence type="ECO:0000256" key="2">
    <source>
        <dbReference type="ARBA" id="ARBA00012438"/>
    </source>
</evidence>
<evidence type="ECO:0000256" key="3">
    <source>
        <dbReference type="ARBA" id="ARBA00022679"/>
    </source>
</evidence>
<dbReference type="Pfam" id="PF00512">
    <property type="entry name" value="HisKA"/>
    <property type="match status" value="1"/>
</dbReference>
<evidence type="ECO:0000256" key="1">
    <source>
        <dbReference type="ARBA" id="ARBA00000085"/>
    </source>
</evidence>
<dbReference type="CDD" id="cd00075">
    <property type="entry name" value="HATPase"/>
    <property type="match status" value="1"/>
</dbReference>
<keyword evidence="3" id="KW-0808">Transferase</keyword>
<dbReference type="EC" id="2.7.13.3" evidence="2"/>
<dbReference type="PROSITE" id="PS50109">
    <property type="entry name" value="HIS_KIN"/>
    <property type="match status" value="1"/>
</dbReference>